<evidence type="ECO:0000313" key="2">
    <source>
        <dbReference type="EMBL" id="JAP56352.1"/>
    </source>
</evidence>
<feature type="region of interest" description="Disordered" evidence="1">
    <location>
        <begin position="156"/>
        <end position="199"/>
    </location>
</feature>
<organism evidence="2">
    <name type="scientific">Schistocephalus solidus</name>
    <name type="common">Tapeworm</name>
    <dbReference type="NCBI Taxonomy" id="70667"/>
    <lineage>
        <taxon>Eukaryota</taxon>
        <taxon>Metazoa</taxon>
        <taxon>Spiralia</taxon>
        <taxon>Lophotrochozoa</taxon>
        <taxon>Platyhelminthes</taxon>
        <taxon>Cestoda</taxon>
        <taxon>Eucestoda</taxon>
        <taxon>Diphyllobothriidea</taxon>
        <taxon>Diphyllobothriidae</taxon>
        <taxon>Schistocephalus</taxon>
    </lineage>
</organism>
<sequence>MTRLLIPLKNSRRPHHLLHSHFHSTAKVRLGQENWSQTRTQLPTEIQRVTMYCRLLSSQIHTHRFDSRKGGSRGTPLSKSAWRTIEIFHQIKSTPKSTYLAPCIIIKTPWLQARTTEKAKDSSSPAPTSQAKVITLDTMSTQASAVDTAENFDLTTDTIVAGEDDTTERKSSLLNDNRKSSLSPSSTGQAGVTGTEALP</sequence>
<dbReference type="EMBL" id="GEEE01006873">
    <property type="protein sequence ID" value="JAP56352.1"/>
    <property type="molecule type" value="Transcribed_RNA"/>
</dbReference>
<reference evidence="2" key="1">
    <citation type="submission" date="2016-01" db="EMBL/GenBank/DDBJ databases">
        <title>Reference transcriptome for the parasite Schistocephalus solidus: insights into the molecular evolution of parasitism.</title>
        <authorList>
            <person name="Hebert F.O."/>
            <person name="Grambauer S."/>
            <person name="Barber I."/>
            <person name="Landry C.R."/>
            <person name="Aubin-Horth N."/>
        </authorList>
    </citation>
    <scope>NUCLEOTIDE SEQUENCE</scope>
</reference>
<feature type="compositionally biased region" description="Polar residues" evidence="1">
    <location>
        <begin position="180"/>
        <end position="192"/>
    </location>
</feature>
<accession>A0A0X3Q6N6</accession>
<feature type="non-terminal residue" evidence="2">
    <location>
        <position position="199"/>
    </location>
</feature>
<evidence type="ECO:0000256" key="1">
    <source>
        <dbReference type="SAM" id="MobiDB-lite"/>
    </source>
</evidence>
<feature type="compositionally biased region" description="Basic and acidic residues" evidence="1">
    <location>
        <begin position="167"/>
        <end position="179"/>
    </location>
</feature>
<protein>
    <submittedName>
        <fullName evidence="2">Uncharacterized protein</fullName>
    </submittedName>
</protein>
<proteinExistence type="predicted"/>
<dbReference type="AlphaFoldDB" id="A0A0X3Q6N6"/>
<gene>
    <name evidence="2" type="ORF">TR165207</name>
</gene>
<name>A0A0X3Q6N6_SCHSO</name>